<reference evidence="2 3" key="1">
    <citation type="submission" date="2010-08" db="EMBL/GenBank/DDBJ databases">
        <authorList>
            <person name="Durkin A.S."/>
            <person name="Madupu R."/>
            <person name="Torralba M."/>
            <person name="Gillis M."/>
            <person name="Methe B."/>
            <person name="Sutton G."/>
            <person name="Nelson K.E."/>
        </authorList>
    </citation>
    <scope>NUCLEOTIDE SEQUENCE [LARGE SCALE GENOMIC DNA]</scope>
    <source>
        <strain evidence="2 3">BVS033A4</strain>
    </source>
</reference>
<comment type="caution">
    <text evidence="2">The sequence shown here is derived from an EMBL/GenBank/DDBJ whole genome shotgun (WGS) entry which is preliminary data.</text>
</comment>
<gene>
    <name evidence="2" type="ORF">HMPREF9289_0508</name>
</gene>
<dbReference type="Gene3D" id="3.40.50.12090">
    <property type="match status" value="2"/>
</dbReference>
<proteinExistence type="predicted"/>
<dbReference type="RefSeq" id="WP_002839876.1">
    <property type="nucleotide sequence ID" value="NZ_AEDP01000029.1"/>
</dbReference>
<sequence length="1881" mass="211813">MEKTIIKKLAKQLIALLLVFNMMLSVIAPAISFAQANEAEDNRILSVVDEKGEEFKEKVKILFKDVKANKDYSVTTENGKIDLSKLPKNTLLNVQFEDKGDFKKYDLLDFEGKYSYIYNDSHLVVDNGSSDKSEKKLDKIRIKKVSPMEVKVLDEQGYLITEPIKFLLTDKFNGTSPVLTSKDGYLDFSGIKIKDPTNFFQAKVSFPDDNKLKLKYASENQDEMDIAFNKENTEVQVIQEEGYMYRGNHSIIIEGYKRTEKNPEETEIPAEKNTDYQLEILDSKTKKKITEEIEFKFVDTFDEDEEYPQNIKSKDGILDLSQIEDKDTTYKVSIVNNDKYKITNLLSAKGKPATLKFNGKEIQATAGDGNPAVLKSLVLENTKPEDKKENEEYATISAIIMDNNAPYFGDTLTFIVKDNKTGEVFTTKSNESSMFEIKLKKGHSYTISLENNSTKTMQPVKFTTGTDELGTPIIEGTQEIFGAVELKDKKTEEPKPEEKELKDKEVTTIQDIKVEYEDGEPVEDNLHFHTFNKENKDMQDYYTKDGYLKGVKAPVGSRMKLGLAELTEFLTLTNGKVPHKYFNYIWFKTDNKSVAKSYDIQTKQTGKKIEKIIVVQRQSLIGNEPKNKERANISIDVYDTTAKRKLNEKSVLFSLVGAHQEETVEAKDGRLDLDLYKDTMYTIKLDASIQHPYKSDGIRIQTKDGKTLLDEQGNKLDKINVFQGSYLSRIYVIHGQKHVNKDIKFRIEEVGNPNNVQIRSKEGLFLNMDVMMDKTYKISMEGKDDEYFMEKPIEFKLAKSSDDGLYWPMVDDKYPEQGKDHKLKAVFLKRYDGKDNELPGLDDNTDCPTCPGKPEAEEEPQSSCNVSTVKIKTKPINVELPEGADKNDLVFKLFNSSKQRYEGEFKLNENNQLQALDLYEHNSYFIQLISKDYKMFNQYIQAYKNNEYAYNFKKNMLQDKLVVTKKTPFEGLKTDVERMLALLTNGTDGKHQFNLRLINKGQIVPNTKISFSSEFDTFEVTSDDKGVIKVRLYEDVTYNLRSLDDKYVIDTFPLVVKDKTEWGTEGTKLLFDHSSCNGIQDIKLIDAKQGKVNGQVTCKPGNTTITGADFKQLSLLAYHLDNNNYPMLKGKEAMVLDLVLINSMRQNCEKSKFADGDFTILRKLPTGKEVADVYFINKDNTKEKLTFEQKDNIVKITGVHSLGIKPLAIEYKSNAVEFPEEKATSLEKLIIKVLMNNKPVKDFKLRLFKMDLVPNIVLQPTTNEKGEVEFSKLDPNSEYEIRISVNDKKSKFNTDSFKFSTDKDGKINKIDGEKVEGQKERTLIFEGTGAQDDKFKTYEVKFKVTDKDGKPVEDVLLTANRIAPRLSTYKQAKSDKNGDVIFNLEGEKNKKQYVITLAKNAQFMWKSNPDSIALTVDENGKVEIDGNSNVLVVEKHDQTQLLEDFKTTYQKATDYLKNNKFYDSKEAKEKIKDLQDVIEASRIELENETIPEYAKGKIKQLNDAIDALKKFEKKTSKPNNPVTPTPSVPGIPTPSVPGTPTPSNPGTVTPSNPGTVTPSVPGTTTPSVPGTTTPSVPGTVTPSVPGTTTPEKPAETTKATTRVAGTDRINTAVEVSKKYYKSAETVIIANYEKFADSLSASALSKALKAPILLVKKDQLDSVVAQEIKRLGAKNVVVIGGEQSVDEAKNSLSKYNVQTIAGSDRYETSAKIAQEIIKRTGTTQAVIASGETFADALTVAPLANKNNMPILLVQPNNIPKATQEVLKQIKNTIIVGGEKTISNQVANKLPNPTRIAGANRYETAKKIYEYGFKDRKEVNIANGTNFADSLVIGSIDCPILLAESNEVPESTKQAIKDSKFEKVNVFGGENSIDESVVKELIK</sequence>
<feature type="compositionally biased region" description="Low complexity" evidence="1">
    <location>
        <begin position="1544"/>
        <end position="1601"/>
    </location>
</feature>
<evidence type="ECO:0000313" key="2">
    <source>
        <dbReference type="EMBL" id="EFL54189.1"/>
    </source>
</evidence>
<dbReference type="PANTHER" id="PTHR30032">
    <property type="entry name" value="N-ACETYLMURAMOYL-L-ALANINE AMIDASE-RELATED"/>
    <property type="match status" value="1"/>
</dbReference>
<dbReference type="EMBL" id="AEDP01000029">
    <property type="protein sequence ID" value="EFL54189.1"/>
    <property type="molecule type" value="Genomic_DNA"/>
</dbReference>
<dbReference type="InterPro" id="IPR007253">
    <property type="entry name" value="Cell_wall-bd_2"/>
</dbReference>
<dbReference type="PANTHER" id="PTHR30032:SF8">
    <property type="entry name" value="GERMINATION-SPECIFIC N-ACETYLMURAMOYL-L-ALANINE AMIDASE"/>
    <property type="match status" value="1"/>
</dbReference>
<protein>
    <submittedName>
        <fullName evidence="2">Putative cell wall binding repeat 2</fullName>
    </submittedName>
</protein>
<accession>E1KXK9</accession>
<dbReference type="InterPro" id="IPR051922">
    <property type="entry name" value="Bact_Sporulation_Assoc"/>
</dbReference>
<dbReference type="Pfam" id="PF04122">
    <property type="entry name" value="CW_binding_2"/>
    <property type="match status" value="3"/>
</dbReference>
<dbReference type="Proteomes" id="UP000003807">
    <property type="component" value="Unassembled WGS sequence"/>
</dbReference>
<feature type="region of interest" description="Disordered" evidence="1">
    <location>
        <begin position="839"/>
        <end position="863"/>
    </location>
</feature>
<feature type="compositionally biased region" description="Pro residues" evidence="1">
    <location>
        <begin position="1521"/>
        <end position="1543"/>
    </location>
</feature>
<evidence type="ECO:0000256" key="1">
    <source>
        <dbReference type="SAM" id="MobiDB-lite"/>
    </source>
</evidence>
<feature type="region of interest" description="Disordered" evidence="1">
    <location>
        <begin position="1511"/>
        <end position="1601"/>
    </location>
</feature>
<evidence type="ECO:0000313" key="3">
    <source>
        <dbReference type="Proteomes" id="UP000003807"/>
    </source>
</evidence>
<name>E1KXK9_FINMA</name>
<organism evidence="2 3">
    <name type="scientific">Finegoldia magna BVS033A4</name>
    <dbReference type="NCBI Taxonomy" id="866773"/>
    <lineage>
        <taxon>Bacteria</taxon>
        <taxon>Bacillati</taxon>
        <taxon>Bacillota</taxon>
        <taxon>Tissierellia</taxon>
        <taxon>Tissierellales</taxon>
        <taxon>Peptoniphilaceae</taxon>
        <taxon>Finegoldia</taxon>
    </lineage>
</organism>